<evidence type="ECO:0000256" key="10">
    <source>
        <dbReference type="RuleBase" id="RU361238"/>
    </source>
</evidence>
<dbReference type="AlphaFoldDB" id="A0A517LAB9"/>
<evidence type="ECO:0000256" key="7">
    <source>
        <dbReference type="ARBA" id="ARBA00022837"/>
    </source>
</evidence>
<keyword evidence="3" id="KW-0858">Xylan degradation</keyword>
<evidence type="ECO:0000256" key="4">
    <source>
        <dbReference type="ARBA" id="ARBA00022723"/>
    </source>
</evidence>
<dbReference type="PANTHER" id="PTHR33938:SF15">
    <property type="entry name" value="FERULOYL ESTERASE B-RELATED"/>
    <property type="match status" value="1"/>
</dbReference>
<evidence type="ECO:0000256" key="6">
    <source>
        <dbReference type="ARBA" id="ARBA00022801"/>
    </source>
</evidence>
<dbReference type="PANTHER" id="PTHR33938">
    <property type="entry name" value="FERULOYL ESTERASE B-RELATED"/>
    <property type="match status" value="1"/>
</dbReference>
<feature type="region of interest" description="Disordered" evidence="11">
    <location>
        <begin position="544"/>
        <end position="570"/>
    </location>
</feature>
<comment type="similarity">
    <text evidence="1 10">Belongs to the tannase family.</text>
</comment>
<keyword evidence="12" id="KW-0472">Membrane</keyword>
<evidence type="ECO:0000256" key="5">
    <source>
        <dbReference type="ARBA" id="ARBA00022729"/>
    </source>
</evidence>
<keyword evidence="3" id="KW-0119">Carbohydrate metabolism</keyword>
<sequence length="570" mass="63281">MTLLLKNEALGTREVFSPLLSLVVAIVGSIVLFKMYTAHLLSLSILTSWTKAVTPEEDFQTKCLKFEPEFRGTKIKPELIEYHTKGSAVALPYRDPTCGGPGNSAVLSQDICRVALRIDTSGRSGIHLETWFPAQYSGRVLATGNGGLNGCLDYASLVYGTQQNFATFAANNGHNGTSGAEFYQNADVLHDYADRSLHVSVVVGKSLSHQFYGKEHKKSYYLGCSQGGRQGIANAQKYPTDFDGIIAGAPALDFSNMVSWRISFFPITGDTNSSDFIAPETWSGLIHGEILKQCDGLDGVRDGIIEYPDRCQFQAEALLCTPEITTNCLTSKQVKIVERVFSPLTYGNGTLIFPALQVGSEQRAIERLLAGKPFSDSQDWFRYVVYSNPAWNPASFTTEDARQAEQLNPFNIRTWPSPEDLSTFTKKGGKILTYHGMQDQQITSHNTARWYEYLRSKTSDEDVEEWLRYFRISGMYHCNSGPGAWMIGQSASDVPFESRSNVLAAIVDWVENGQALDELEGTKMSEGADAVVLFTRRHCRYPKRNEYQPSSSQDLTSLPTTSTSDDWKCV</sequence>
<accession>A0A517LAB9</accession>
<feature type="compositionally biased region" description="Low complexity" evidence="11">
    <location>
        <begin position="548"/>
        <end position="564"/>
    </location>
</feature>
<keyword evidence="2" id="KW-0719">Serine esterase</keyword>
<keyword evidence="7" id="KW-0106">Calcium</keyword>
<evidence type="ECO:0000256" key="1">
    <source>
        <dbReference type="ARBA" id="ARBA00006249"/>
    </source>
</evidence>
<keyword evidence="5" id="KW-0732">Signal</keyword>
<dbReference type="GO" id="GO:0046872">
    <property type="term" value="F:metal ion binding"/>
    <property type="evidence" value="ECO:0007669"/>
    <property type="project" value="UniProtKB-KW"/>
</dbReference>
<dbReference type="EMBL" id="CP042192">
    <property type="protein sequence ID" value="QDS72571.1"/>
    <property type="molecule type" value="Genomic_DNA"/>
</dbReference>
<evidence type="ECO:0000256" key="11">
    <source>
        <dbReference type="SAM" id="MobiDB-lite"/>
    </source>
</evidence>
<feature type="transmembrane region" description="Helical" evidence="12">
    <location>
        <begin position="15"/>
        <end position="33"/>
    </location>
</feature>
<evidence type="ECO:0000256" key="2">
    <source>
        <dbReference type="ARBA" id="ARBA00022487"/>
    </source>
</evidence>
<organism evidence="13 14">
    <name type="scientific">Venturia effusa</name>
    <dbReference type="NCBI Taxonomy" id="50376"/>
    <lineage>
        <taxon>Eukaryota</taxon>
        <taxon>Fungi</taxon>
        <taxon>Dikarya</taxon>
        <taxon>Ascomycota</taxon>
        <taxon>Pezizomycotina</taxon>
        <taxon>Dothideomycetes</taxon>
        <taxon>Pleosporomycetidae</taxon>
        <taxon>Venturiales</taxon>
        <taxon>Venturiaceae</taxon>
        <taxon>Venturia</taxon>
    </lineage>
</organism>
<dbReference type="InterPro" id="IPR011118">
    <property type="entry name" value="Tannase/feruloyl_esterase"/>
</dbReference>
<keyword evidence="3" id="KW-0624">Polysaccharide degradation</keyword>
<dbReference type="GO" id="GO:0030600">
    <property type="term" value="F:feruloyl esterase activity"/>
    <property type="evidence" value="ECO:0007669"/>
    <property type="project" value="UniProtKB-EC"/>
</dbReference>
<gene>
    <name evidence="13" type="ORF">FKW77_000831</name>
</gene>
<keyword evidence="8" id="KW-1015">Disulfide bond</keyword>
<dbReference type="Pfam" id="PF07519">
    <property type="entry name" value="Tannase"/>
    <property type="match status" value="2"/>
</dbReference>
<dbReference type="Proteomes" id="UP000316270">
    <property type="component" value="Chromosome 8"/>
</dbReference>
<reference evidence="13 14" key="1">
    <citation type="submission" date="2019-07" db="EMBL/GenBank/DDBJ databases">
        <title>Finished genome of Venturia effusa.</title>
        <authorList>
            <person name="Young C.A."/>
            <person name="Cox M.P."/>
            <person name="Ganley A.R.D."/>
            <person name="David W.J."/>
        </authorList>
    </citation>
    <scope>NUCLEOTIDE SEQUENCE [LARGE SCALE GENOMIC DNA]</scope>
    <source>
        <strain evidence="14">albino</strain>
    </source>
</reference>
<keyword evidence="14" id="KW-1185">Reference proteome</keyword>
<keyword evidence="6 10" id="KW-0378">Hydrolase</keyword>
<dbReference type="EC" id="3.1.1.-" evidence="10"/>
<keyword evidence="12" id="KW-0812">Transmembrane</keyword>
<name>A0A517LAB9_9PEZI</name>
<keyword evidence="4" id="KW-0479">Metal-binding</keyword>
<protein>
    <recommendedName>
        <fullName evidence="10">Carboxylic ester hydrolase</fullName>
        <ecNumber evidence="10">3.1.1.-</ecNumber>
    </recommendedName>
</protein>
<evidence type="ECO:0000256" key="12">
    <source>
        <dbReference type="SAM" id="Phobius"/>
    </source>
</evidence>
<evidence type="ECO:0000256" key="9">
    <source>
        <dbReference type="ARBA" id="ARBA00034075"/>
    </source>
</evidence>
<proteinExistence type="inferred from homology"/>
<dbReference type="SUPFAM" id="SSF53474">
    <property type="entry name" value="alpha/beta-Hydrolases"/>
    <property type="match status" value="1"/>
</dbReference>
<evidence type="ECO:0000313" key="13">
    <source>
        <dbReference type="EMBL" id="QDS72571.1"/>
    </source>
</evidence>
<evidence type="ECO:0000256" key="8">
    <source>
        <dbReference type="ARBA" id="ARBA00023157"/>
    </source>
</evidence>
<keyword evidence="12" id="KW-1133">Transmembrane helix</keyword>
<dbReference type="InterPro" id="IPR029058">
    <property type="entry name" value="AB_hydrolase_fold"/>
</dbReference>
<dbReference type="OrthoDB" id="3039123at2759"/>
<comment type="catalytic activity">
    <reaction evidence="9">
        <text>feruloyl-polysaccharide + H2O = ferulate + polysaccharide.</text>
        <dbReference type="EC" id="3.1.1.73"/>
    </reaction>
</comment>
<evidence type="ECO:0000313" key="14">
    <source>
        <dbReference type="Proteomes" id="UP000316270"/>
    </source>
</evidence>
<dbReference type="GO" id="GO:0045493">
    <property type="term" value="P:xylan catabolic process"/>
    <property type="evidence" value="ECO:0007669"/>
    <property type="project" value="UniProtKB-KW"/>
</dbReference>
<evidence type="ECO:0000256" key="3">
    <source>
        <dbReference type="ARBA" id="ARBA00022651"/>
    </source>
</evidence>
<dbReference type="Gene3D" id="3.40.50.1820">
    <property type="entry name" value="alpha/beta hydrolase"/>
    <property type="match status" value="1"/>
</dbReference>